<dbReference type="Proteomes" id="UP000652761">
    <property type="component" value="Unassembled WGS sequence"/>
</dbReference>
<keyword evidence="6" id="KW-0472">Membrane</keyword>
<evidence type="ECO:0000313" key="9">
    <source>
        <dbReference type="Proteomes" id="UP000652761"/>
    </source>
</evidence>
<evidence type="ECO:0000256" key="3">
    <source>
        <dbReference type="ARBA" id="ARBA00022614"/>
    </source>
</evidence>
<dbReference type="InterPro" id="IPR003591">
    <property type="entry name" value="Leu-rich_rpt_typical-subtyp"/>
</dbReference>
<dbReference type="PANTHER" id="PTHR48007">
    <property type="entry name" value="LEUCINE-RICH REPEAT RECEPTOR-LIKE PROTEIN KINASE PXC1"/>
    <property type="match status" value="1"/>
</dbReference>
<proteinExistence type="predicted"/>
<evidence type="ECO:0000256" key="2">
    <source>
        <dbReference type="ARBA" id="ARBA00022475"/>
    </source>
</evidence>
<evidence type="ECO:0000256" key="6">
    <source>
        <dbReference type="ARBA" id="ARBA00023136"/>
    </source>
</evidence>
<keyword evidence="9" id="KW-1185">Reference proteome</keyword>
<feature type="signal peptide" evidence="7">
    <location>
        <begin position="1"/>
        <end position="23"/>
    </location>
</feature>
<dbReference type="SMART" id="SM00369">
    <property type="entry name" value="LRR_TYP"/>
    <property type="match status" value="6"/>
</dbReference>
<dbReference type="PRINTS" id="PR00019">
    <property type="entry name" value="LEURICHRPT"/>
</dbReference>
<dbReference type="InterPro" id="IPR001611">
    <property type="entry name" value="Leu-rich_rpt"/>
</dbReference>
<dbReference type="EMBL" id="NMUH01005273">
    <property type="protein sequence ID" value="MQM12326.1"/>
    <property type="molecule type" value="Genomic_DNA"/>
</dbReference>
<dbReference type="InterPro" id="IPR046959">
    <property type="entry name" value="PRK1-6/SRF4-like"/>
</dbReference>
<gene>
    <name evidence="8" type="ORF">Taro_045245</name>
</gene>
<dbReference type="FunFam" id="3.80.10.10:FF:000375">
    <property type="entry name" value="Piriformospora indica-insensitive protein 2"/>
    <property type="match status" value="1"/>
</dbReference>
<dbReference type="GO" id="GO:0005886">
    <property type="term" value="C:plasma membrane"/>
    <property type="evidence" value="ECO:0007669"/>
    <property type="project" value="UniProtKB-SubCell"/>
</dbReference>
<dbReference type="SUPFAM" id="SSF52058">
    <property type="entry name" value="L domain-like"/>
    <property type="match status" value="1"/>
</dbReference>
<dbReference type="AlphaFoldDB" id="A0A843WWJ9"/>
<accession>A0A843WWJ9</accession>
<name>A0A843WWJ9_COLES</name>
<dbReference type="OrthoDB" id="676979at2759"/>
<dbReference type="FunFam" id="3.80.10.10:FF:000269">
    <property type="entry name" value="Piriformospora indica-insensitive protein 2"/>
    <property type="match status" value="1"/>
</dbReference>
<dbReference type="Pfam" id="PF13855">
    <property type="entry name" value="LRR_8"/>
    <property type="match status" value="2"/>
</dbReference>
<evidence type="ECO:0000256" key="7">
    <source>
        <dbReference type="SAM" id="SignalP"/>
    </source>
</evidence>
<dbReference type="Pfam" id="PF00560">
    <property type="entry name" value="LRR_1"/>
    <property type="match status" value="2"/>
</dbReference>
<protein>
    <submittedName>
        <fullName evidence="8">Uncharacterized protein</fullName>
    </submittedName>
</protein>
<dbReference type="PANTHER" id="PTHR48007:SF4">
    <property type="entry name" value="LEUCINE-RICH REPEAT RECEPTOR-LIKE PROTEIN KINASE PXC1"/>
    <property type="match status" value="1"/>
</dbReference>
<feature type="chain" id="PRO_5032502832" evidence="7">
    <location>
        <begin position="24"/>
        <end position="468"/>
    </location>
</feature>
<comment type="subcellular location">
    <subcellularLocation>
        <location evidence="1">Cell membrane</location>
    </subcellularLocation>
</comment>
<dbReference type="InterPro" id="IPR032675">
    <property type="entry name" value="LRR_dom_sf"/>
</dbReference>
<evidence type="ECO:0000256" key="5">
    <source>
        <dbReference type="ARBA" id="ARBA00022737"/>
    </source>
</evidence>
<keyword evidence="3" id="KW-0433">Leucine-rich repeat</keyword>
<keyword evidence="5" id="KW-0677">Repeat</keyword>
<keyword evidence="4 7" id="KW-0732">Signal</keyword>
<comment type="caution">
    <text evidence="8">The sequence shown here is derived from an EMBL/GenBank/DDBJ whole genome shotgun (WGS) entry which is preliminary data.</text>
</comment>
<evidence type="ECO:0000256" key="1">
    <source>
        <dbReference type="ARBA" id="ARBA00004236"/>
    </source>
</evidence>
<keyword evidence="2" id="KW-1003">Cell membrane</keyword>
<dbReference type="GO" id="GO:0051707">
    <property type="term" value="P:response to other organism"/>
    <property type="evidence" value="ECO:0007669"/>
    <property type="project" value="UniProtKB-ARBA"/>
</dbReference>
<dbReference type="FunFam" id="3.80.10.10:FF:000299">
    <property type="entry name" value="Piriformospora indica-insensitive protein 2"/>
    <property type="match status" value="1"/>
</dbReference>
<evidence type="ECO:0000313" key="8">
    <source>
        <dbReference type="EMBL" id="MQM12326.1"/>
    </source>
</evidence>
<sequence>MTSPLLPLPAAVALLSAFLLAAASEFTVVTTSDSPALVDAPQTGFSARARTDPAEQAAVYEIMAATGNGWASSIPDVCRGRWHGIECMPDRDEVYHIVSLSFGALSDDTAFPACDRRRSTLSPALACLPHVRGLFFYQCFSGNPQPVPAFLGRLGATLRSLVLRQNGHVGAIPPELRNLTSLRVLDLHGNSLSSSIPPSLAALPRLHLLDLSRNQLTGEIPRFSLPSVSVLDLNDNLLHGQIPASLGSCASLIKLDLSKNRLSGTIPSSLGELRELILLDLGHNRLSGPLPASLGRLASLKALILGANHMGPAAFPDGAFEGMRALTTLVLSGTGLRGPIPESIGRITTLRVLYLDDNHLNGSVPASFRDLGSLSELRLDGNQLSGPLPFSRQVLWRMGRKLKVSNNPGICYNASAGERGNREASYLPGAGPCGAVSATATMSTTGTRAPAVASAATAAASRGSPGGH</sequence>
<organism evidence="8 9">
    <name type="scientific">Colocasia esculenta</name>
    <name type="common">Wild taro</name>
    <name type="synonym">Arum esculentum</name>
    <dbReference type="NCBI Taxonomy" id="4460"/>
    <lineage>
        <taxon>Eukaryota</taxon>
        <taxon>Viridiplantae</taxon>
        <taxon>Streptophyta</taxon>
        <taxon>Embryophyta</taxon>
        <taxon>Tracheophyta</taxon>
        <taxon>Spermatophyta</taxon>
        <taxon>Magnoliopsida</taxon>
        <taxon>Liliopsida</taxon>
        <taxon>Araceae</taxon>
        <taxon>Aroideae</taxon>
        <taxon>Colocasieae</taxon>
        <taxon>Colocasia</taxon>
    </lineage>
</organism>
<evidence type="ECO:0000256" key="4">
    <source>
        <dbReference type="ARBA" id="ARBA00022729"/>
    </source>
</evidence>
<dbReference type="Gene3D" id="3.80.10.10">
    <property type="entry name" value="Ribonuclease Inhibitor"/>
    <property type="match status" value="3"/>
</dbReference>
<reference evidence="8" key="1">
    <citation type="submission" date="2017-07" db="EMBL/GenBank/DDBJ databases">
        <title>Taro Niue Genome Assembly and Annotation.</title>
        <authorList>
            <person name="Atibalentja N."/>
            <person name="Keating K."/>
            <person name="Fields C.J."/>
        </authorList>
    </citation>
    <scope>NUCLEOTIDE SEQUENCE</scope>
    <source>
        <strain evidence="8">Niue_2</strain>
        <tissue evidence="8">Leaf</tissue>
    </source>
</reference>